<sequence>MIKAGLIKCRKPLISREFIADFNEMSEKIKSSIYNKLEAKIKNQLSTFEPNHDTPLNTPGAVEKWEFTSAVLMC</sequence>
<name>A0A3B0YTJ2_9ZZZZ</name>
<accession>A0A3B0YTJ2</accession>
<reference evidence="1" key="1">
    <citation type="submission" date="2018-06" db="EMBL/GenBank/DDBJ databases">
        <authorList>
            <person name="Zhirakovskaya E."/>
        </authorList>
    </citation>
    <scope>NUCLEOTIDE SEQUENCE</scope>
</reference>
<evidence type="ECO:0000313" key="1">
    <source>
        <dbReference type="EMBL" id="VAW82791.1"/>
    </source>
</evidence>
<proteinExistence type="predicted"/>
<protein>
    <submittedName>
        <fullName evidence="1">Uncharacterized protein</fullName>
    </submittedName>
</protein>
<dbReference type="EMBL" id="UOFL01000253">
    <property type="protein sequence ID" value="VAW82791.1"/>
    <property type="molecule type" value="Genomic_DNA"/>
</dbReference>
<dbReference type="AlphaFoldDB" id="A0A3B0YTJ2"/>
<organism evidence="1">
    <name type="scientific">hydrothermal vent metagenome</name>
    <dbReference type="NCBI Taxonomy" id="652676"/>
    <lineage>
        <taxon>unclassified sequences</taxon>
        <taxon>metagenomes</taxon>
        <taxon>ecological metagenomes</taxon>
    </lineage>
</organism>
<gene>
    <name evidence="1" type="ORF">MNBD_GAMMA12-2912</name>
</gene>